<comment type="caution">
    <text evidence="2">The sequence shown here is derived from an EMBL/GenBank/DDBJ whole genome shotgun (WGS) entry which is preliminary data.</text>
</comment>
<feature type="compositionally biased region" description="Basic and acidic residues" evidence="1">
    <location>
        <begin position="80"/>
        <end position="89"/>
    </location>
</feature>
<reference evidence="2" key="1">
    <citation type="journal article" date="2019" name="Sci. Rep.">
        <title>Draft genome of Tanacetum cinerariifolium, the natural source of mosquito coil.</title>
        <authorList>
            <person name="Yamashiro T."/>
            <person name="Shiraishi A."/>
            <person name="Satake H."/>
            <person name="Nakayama K."/>
        </authorList>
    </citation>
    <scope>NUCLEOTIDE SEQUENCE</scope>
</reference>
<dbReference type="AlphaFoldDB" id="A0A699X1Z6"/>
<feature type="compositionally biased region" description="Acidic residues" evidence="1">
    <location>
        <begin position="25"/>
        <end position="43"/>
    </location>
</feature>
<proteinExistence type="predicted"/>
<sequence length="89" mass="9998">EGADDEGKEGNDDDDDQEVERGDDKDDEEEGGDDKQEYDDEEYAKETRDEESFDPILKTPENSKDEGNGEEDLGLNVGGEEGHIKEEEE</sequence>
<gene>
    <name evidence="2" type="ORF">Tci_922653</name>
</gene>
<name>A0A699X1Z6_TANCI</name>
<dbReference type="EMBL" id="BKCJ011760432">
    <property type="protein sequence ID" value="GFD50684.1"/>
    <property type="molecule type" value="Genomic_DNA"/>
</dbReference>
<feature type="compositionally biased region" description="Acidic residues" evidence="1">
    <location>
        <begin position="1"/>
        <end position="18"/>
    </location>
</feature>
<protein>
    <submittedName>
        <fullName evidence="2">Uncharacterized protein</fullName>
    </submittedName>
</protein>
<evidence type="ECO:0000313" key="2">
    <source>
        <dbReference type="EMBL" id="GFD50684.1"/>
    </source>
</evidence>
<organism evidence="2">
    <name type="scientific">Tanacetum cinerariifolium</name>
    <name type="common">Dalmatian daisy</name>
    <name type="synonym">Chrysanthemum cinerariifolium</name>
    <dbReference type="NCBI Taxonomy" id="118510"/>
    <lineage>
        <taxon>Eukaryota</taxon>
        <taxon>Viridiplantae</taxon>
        <taxon>Streptophyta</taxon>
        <taxon>Embryophyta</taxon>
        <taxon>Tracheophyta</taxon>
        <taxon>Spermatophyta</taxon>
        <taxon>Magnoliopsida</taxon>
        <taxon>eudicotyledons</taxon>
        <taxon>Gunneridae</taxon>
        <taxon>Pentapetalae</taxon>
        <taxon>asterids</taxon>
        <taxon>campanulids</taxon>
        <taxon>Asterales</taxon>
        <taxon>Asteraceae</taxon>
        <taxon>Asteroideae</taxon>
        <taxon>Anthemideae</taxon>
        <taxon>Anthemidinae</taxon>
        <taxon>Tanacetum</taxon>
    </lineage>
</organism>
<evidence type="ECO:0000256" key="1">
    <source>
        <dbReference type="SAM" id="MobiDB-lite"/>
    </source>
</evidence>
<accession>A0A699X1Z6</accession>
<feature type="region of interest" description="Disordered" evidence="1">
    <location>
        <begin position="1"/>
        <end position="89"/>
    </location>
</feature>
<feature type="non-terminal residue" evidence="2">
    <location>
        <position position="89"/>
    </location>
</feature>
<feature type="non-terminal residue" evidence="2">
    <location>
        <position position="1"/>
    </location>
</feature>